<dbReference type="Gene3D" id="3.40.1110.10">
    <property type="entry name" value="Calcium-transporting ATPase, cytoplasmic domain N"/>
    <property type="match status" value="1"/>
</dbReference>
<dbReference type="NCBIfam" id="TIGR01525">
    <property type="entry name" value="ATPase-IB_hvy"/>
    <property type="match status" value="1"/>
</dbReference>
<dbReference type="GO" id="GO:0005886">
    <property type="term" value="C:plasma membrane"/>
    <property type="evidence" value="ECO:0007669"/>
    <property type="project" value="UniProtKB-SubCell"/>
</dbReference>
<dbReference type="PANTHER" id="PTHR48085:SF5">
    <property type="entry name" value="CADMIUM_ZINC-TRANSPORTING ATPASE HMA4-RELATED"/>
    <property type="match status" value="1"/>
</dbReference>
<dbReference type="InterPro" id="IPR023299">
    <property type="entry name" value="ATPase_P-typ_cyto_dom_N"/>
</dbReference>
<dbReference type="InterPro" id="IPR059000">
    <property type="entry name" value="ATPase_P-type_domA"/>
</dbReference>
<dbReference type="Pfam" id="PF00122">
    <property type="entry name" value="E1-E2_ATPase"/>
    <property type="match status" value="1"/>
</dbReference>
<evidence type="ECO:0000256" key="1">
    <source>
        <dbReference type="ARBA" id="ARBA00004651"/>
    </source>
</evidence>
<dbReference type="NCBIfam" id="TIGR01494">
    <property type="entry name" value="ATPase_P-type"/>
    <property type="match status" value="1"/>
</dbReference>
<dbReference type="PROSITE" id="PS01229">
    <property type="entry name" value="COF_2"/>
    <property type="match status" value="1"/>
</dbReference>
<dbReference type="InterPro" id="IPR018303">
    <property type="entry name" value="ATPase_P-typ_P_site"/>
</dbReference>
<accession>A0A921IRV0</accession>
<comment type="caution">
    <text evidence="9">The sequence shown here is derived from an EMBL/GenBank/DDBJ whole genome shotgun (WGS) entry which is preliminary data.</text>
</comment>
<dbReference type="InterPro" id="IPR008250">
    <property type="entry name" value="ATPase_P-typ_transduc_dom_A_sf"/>
</dbReference>
<dbReference type="PRINTS" id="PR00119">
    <property type="entry name" value="CATATPASE"/>
</dbReference>
<dbReference type="PANTHER" id="PTHR48085">
    <property type="entry name" value="CADMIUM/ZINC-TRANSPORTING ATPASE HMA2-RELATED"/>
    <property type="match status" value="1"/>
</dbReference>
<dbReference type="GO" id="GO:0046872">
    <property type="term" value="F:metal ion binding"/>
    <property type="evidence" value="ECO:0007669"/>
    <property type="project" value="UniProtKB-KW"/>
</dbReference>
<comment type="subcellular location">
    <subcellularLocation>
        <location evidence="1">Cell membrane</location>
        <topology evidence="1">Multi-pass membrane protein</topology>
    </subcellularLocation>
</comment>
<evidence type="ECO:0000256" key="5">
    <source>
        <dbReference type="ARBA" id="ARBA00022989"/>
    </source>
</evidence>
<sequence length="711" mass="75354">MQITIEHEVPGRMRVKLAGRVPDADLDALRRVLLSAPAIAAVSIYPRIGSVAVRYADGEREGALAALRAVDAEAIDAARGSCEIALAPKTHGLLMDVATLVGGHVARRWFLPAPVRALCTLWGFRGFARAAARSLARARLDVPVLDAAAIGISLLQRDFKTAASTMLLLNLGELLEDYTRATSQNQLIYTLLDVPDYAQLVPCGDPALRGVEERRVPADSLVAGDLIVVRTGMPVPVDGTVEQGTAMVNQSSLTGEPLAVERTVGDDVFAGTAVEDGEAYVRVKAGASDTKLRSIVNLVEQAEAYKAEGLARRERLADRIVPWNFLLAGIVALTTRNLTRTSAALMVDYSCALKLTGAIAVLSAMSEAAREGFTVKGSRHFEAMAEADTIVFDKTGTLTEAAPRVCAVIPLDGWTRTQVLRFAACLEEHFPHPVARAVVRAAAAEGLEHRERHAAVEYLVAHGIASSLDGKRAVIGSEHFVVEDEGVRIPDEARGKIASELDGLSALYLAVDGELKGVVGIQDPCKPGTARAIRELRELGFTRIVMLTGDNARAASRIAAEAGIDEWRSDLLPEDKHGIVEQLRLEGRRVVMVGDGVNDSPALSAAHVGVAMGSGTAIAKEVADITLTEGDLDALVRLRRLSMGLAARMDASFAEVIGLNSLLLAGGVTGVVTPQASSLVHNGSTVLLSARNARAYGAEPSRRALPAAASR</sequence>
<dbReference type="PROSITE" id="PS00154">
    <property type="entry name" value="ATPASE_E1_E2"/>
    <property type="match status" value="1"/>
</dbReference>
<reference evidence="9" key="2">
    <citation type="submission" date="2021-09" db="EMBL/GenBank/DDBJ databases">
        <authorList>
            <person name="Gilroy R."/>
        </authorList>
    </citation>
    <scope>NUCLEOTIDE SEQUENCE</scope>
    <source>
        <strain evidence="9">ChiGjej2B2-7701</strain>
    </source>
</reference>
<evidence type="ECO:0000256" key="6">
    <source>
        <dbReference type="ARBA" id="ARBA00023136"/>
    </source>
</evidence>
<keyword evidence="7" id="KW-0479">Metal-binding</keyword>
<evidence type="ECO:0000313" key="10">
    <source>
        <dbReference type="Proteomes" id="UP000746751"/>
    </source>
</evidence>
<evidence type="ECO:0000256" key="4">
    <source>
        <dbReference type="ARBA" id="ARBA00022967"/>
    </source>
</evidence>
<evidence type="ECO:0000256" key="2">
    <source>
        <dbReference type="ARBA" id="ARBA00006024"/>
    </source>
</evidence>
<dbReference type="PRINTS" id="PR00120">
    <property type="entry name" value="HATPASE"/>
</dbReference>
<dbReference type="InterPro" id="IPR044492">
    <property type="entry name" value="P_typ_ATPase_HD_dom"/>
</dbReference>
<dbReference type="GO" id="GO:0005524">
    <property type="term" value="F:ATP binding"/>
    <property type="evidence" value="ECO:0007669"/>
    <property type="project" value="UniProtKB-UniRule"/>
</dbReference>
<dbReference type="SFLD" id="SFLDS00003">
    <property type="entry name" value="Haloacid_Dehalogenase"/>
    <property type="match status" value="1"/>
</dbReference>
<evidence type="ECO:0000256" key="3">
    <source>
        <dbReference type="ARBA" id="ARBA00022692"/>
    </source>
</evidence>
<dbReference type="InterPro" id="IPR001757">
    <property type="entry name" value="P_typ_ATPase"/>
</dbReference>
<dbReference type="SUPFAM" id="SSF81653">
    <property type="entry name" value="Calcium ATPase, transduction domain A"/>
    <property type="match status" value="1"/>
</dbReference>
<feature type="domain" description="P-type ATPase A" evidence="8">
    <location>
        <begin position="208"/>
        <end position="300"/>
    </location>
</feature>
<dbReference type="GO" id="GO:0015086">
    <property type="term" value="F:cadmium ion transmembrane transporter activity"/>
    <property type="evidence" value="ECO:0007669"/>
    <property type="project" value="TreeGrafter"/>
</dbReference>
<evidence type="ECO:0000259" key="8">
    <source>
        <dbReference type="Pfam" id="PF00122"/>
    </source>
</evidence>
<dbReference type="InterPro" id="IPR036412">
    <property type="entry name" value="HAD-like_sf"/>
</dbReference>
<keyword evidence="7" id="KW-1003">Cell membrane</keyword>
<dbReference type="SFLD" id="SFLDF00027">
    <property type="entry name" value="p-type_atpase"/>
    <property type="match status" value="1"/>
</dbReference>
<comment type="similarity">
    <text evidence="2 7">Belongs to the cation transport ATPase (P-type) (TC 3.A.3) family. Type IB subfamily.</text>
</comment>
<dbReference type="GO" id="GO:0019829">
    <property type="term" value="F:ATPase-coupled monoatomic cation transmembrane transporter activity"/>
    <property type="evidence" value="ECO:0007669"/>
    <property type="project" value="InterPro"/>
</dbReference>
<evidence type="ECO:0000256" key="7">
    <source>
        <dbReference type="RuleBase" id="RU362081"/>
    </source>
</evidence>
<dbReference type="SFLD" id="SFLDG00002">
    <property type="entry name" value="C1.7:_P-type_atpase_like"/>
    <property type="match status" value="1"/>
</dbReference>
<keyword evidence="3" id="KW-0812">Transmembrane</keyword>
<dbReference type="Pfam" id="PF00702">
    <property type="entry name" value="Hydrolase"/>
    <property type="match status" value="1"/>
</dbReference>
<protein>
    <submittedName>
        <fullName evidence="9">Heavy metal translocating P-type ATPase</fullName>
    </submittedName>
</protein>
<dbReference type="Proteomes" id="UP000746751">
    <property type="component" value="Unassembled WGS sequence"/>
</dbReference>
<keyword evidence="6" id="KW-0472">Membrane</keyword>
<dbReference type="Gene3D" id="2.70.150.10">
    <property type="entry name" value="Calcium-transporting ATPase, cytoplasmic transduction domain A"/>
    <property type="match status" value="1"/>
</dbReference>
<organism evidence="9 10">
    <name type="scientific">Collinsella ihumii</name>
    <dbReference type="NCBI Taxonomy" id="1720204"/>
    <lineage>
        <taxon>Bacteria</taxon>
        <taxon>Bacillati</taxon>
        <taxon>Actinomycetota</taxon>
        <taxon>Coriobacteriia</taxon>
        <taxon>Coriobacteriales</taxon>
        <taxon>Coriobacteriaceae</taxon>
        <taxon>Collinsella</taxon>
    </lineage>
</organism>
<dbReference type="EMBL" id="DYVF01000055">
    <property type="protein sequence ID" value="HJG31608.1"/>
    <property type="molecule type" value="Genomic_DNA"/>
</dbReference>
<keyword evidence="7" id="KW-0067">ATP-binding</keyword>
<reference evidence="9" key="1">
    <citation type="journal article" date="2021" name="PeerJ">
        <title>Extensive microbial diversity within the chicken gut microbiome revealed by metagenomics and culture.</title>
        <authorList>
            <person name="Gilroy R."/>
            <person name="Ravi A."/>
            <person name="Getino M."/>
            <person name="Pursley I."/>
            <person name="Horton D.L."/>
            <person name="Alikhan N.F."/>
            <person name="Baker D."/>
            <person name="Gharbi K."/>
            <person name="Hall N."/>
            <person name="Watson M."/>
            <person name="Adriaenssens E.M."/>
            <person name="Foster-Nyarko E."/>
            <person name="Jarju S."/>
            <person name="Secka A."/>
            <person name="Antonio M."/>
            <person name="Oren A."/>
            <person name="Chaudhuri R.R."/>
            <person name="La Ragione R."/>
            <person name="Hildebrand F."/>
            <person name="Pallen M.J."/>
        </authorList>
    </citation>
    <scope>NUCLEOTIDE SEQUENCE</scope>
    <source>
        <strain evidence="9">ChiGjej2B2-7701</strain>
    </source>
</reference>
<dbReference type="InterPro" id="IPR027256">
    <property type="entry name" value="P-typ_ATPase_IB"/>
</dbReference>
<dbReference type="Gene3D" id="3.40.50.1000">
    <property type="entry name" value="HAD superfamily/HAD-like"/>
    <property type="match status" value="1"/>
</dbReference>
<dbReference type="SUPFAM" id="SSF56784">
    <property type="entry name" value="HAD-like"/>
    <property type="match status" value="1"/>
</dbReference>
<keyword evidence="4" id="KW-1278">Translocase</keyword>
<proteinExistence type="inferred from homology"/>
<dbReference type="GO" id="GO:0016887">
    <property type="term" value="F:ATP hydrolysis activity"/>
    <property type="evidence" value="ECO:0007669"/>
    <property type="project" value="InterPro"/>
</dbReference>
<dbReference type="AlphaFoldDB" id="A0A921IRV0"/>
<dbReference type="InterPro" id="IPR051014">
    <property type="entry name" value="Cation_Transport_ATPase_IB"/>
</dbReference>
<keyword evidence="5" id="KW-1133">Transmembrane helix</keyword>
<evidence type="ECO:0000313" key="9">
    <source>
        <dbReference type="EMBL" id="HJG31608.1"/>
    </source>
</evidence>
<dbReference type="InterPro" id="IPR023214">
    <property type="entry name" value="HAD_sf"/>
</dbReference>
<gene>
    <name evidence="9" type="ORF">K8U80_09500</name>
</gene>
<name>A0A921IRV0_9ACTN</name>
<keyword evidence="7" id="KW-0547">Nucleotide-binding</keyword>